<keyword evidence="11" id="KW-0238">DNA-binding</keyword>
<dbReference type="GO" id="GO:0016779">
    <property type="term" value="F:nucleotidyltransferase activity"/>
    <property type="evidence" value="ECO:0007669"/>
    <property type="project" value="UniProtKB-KW"/>
</dbReference>
<dbReference type="GO" id="GO:0006302">
    <property type="term" value="P:double-strand break repair"/>
    <property type="evidence" value="ECO:0007669"/>
    <property type="project" value="TreeGrafter"/>
</dbReference>
<keyword evidence="6 16" id="KW-0808">Transferase</keyword>
<dbReference type="PROSITE" id="PS51060">
    <property type="entry name" value="PARP_ALPHA_HD"/>
    <property type="match status" value="1"/>
</dbReference>
<dbReference type="EMBL" id="JAATIS010004040">
    <property type="protein sequence ID" value="KAG2462642.1"/>
    <property type="molecule type" value="Genomic_DNA"/>
</dbReference>
<comment type="caution">
    <text evidence="22">The sequence shown here is derived from an EMBL/GenBank/DDBJ whole genome shotgun (WGS) entry which is preliminary data.</text>
</comment>
<dbReference type="Pfam" id="PF00644">
    <property type="entry name" value="PARP"/>
    <property type="match status" value="1"/>
</dbReference>
<feature type="domain" description="WGR" evidence="21">
    <location>
        <begin position="260"/>
        <end position="357"/>
    </location>
</feature>
<dbReference type="FunFam" id="1.20.142.10:FF:000003">
    <property type="entry name" value="Poly [ADP-ribose] polymerase"/>
    <property type="match status" value="1"/>
</dbReference>
<evidence type="ECO:0000313" key="23">
    <source>
        <dbReference type="Proteomes" id="UP000886611"/>
    </source>
</evidence>
<dbReference type="PANTHER" id="PTHR10459">
    <property type="entry name" value="DNA LIGASE"/>
    <property type="match status" value="1"/>
</dbReference>
<dbReference type="FunFam" id="3.90.228.10:FF:000002">
    <property type="entry name" value="Poly [ADP-ribose] polymerase"/>
    <property type="match status" value="1"/>
</dbReference>
<evidence type="ECO:0000256" key="11">
    <source>
        <dbReference type="ARBA" id="ARBA00023125"/>
    </source>
</evidence>
<dbReference type="InterPro" id="IPR012317">
    <property type="entry name" value="Poly(ADP-ribose)pol_cat_dom"/>
</dbReference>
<comment type="similarity">
    <text evidence="14">Belongs to the ARTD/PARP family.</text>
</comment>
<evidence type="ECO:0000256" key="3">
    <source>
        <dbReference type="ARBA" id="ARBA00004906"/>
    </source>
</evidence>
<proteinExistence type="inferred from homology"/>
<keyword evidence="23" id="KW-1185">Reference proteome</keyword>
<dbReference type="InterPro" id="IPR036930">
    <property type="entry name" value="WGR_dom_sf"/>
</dbReference>
<dbReference type="GO" id="GO:0003677">
    <property type="term" value="F:DNA binding"/>
    <property type="evidence" value="ECO:0007669"/>
    <property type="project" value="UniProtKB-KW"/>
</dbReference>
<dbReference type="AlphaFoldDB" id="A0A8X8BQC0"/>
<sequence>MSRRSSRSGTQAATVRAGQKRKIKKEDDEDVKPAVVVKKEEDDDERSNSDMRWEWEGDEPGDWSVFSDHLNSQIADAFRSGKSSVSLTPDSGDGLKVDLKNMTQQNIHWQWEESDGDWIPYEARTSLQLEQALQKNEKSLTLALKRNQYIMDLVKMVQVNKKTKFERRIQRVESVAVIPISTSENGDGVTRVSVSDSSKNEEDDGPSPKKKKKNVTGRSGKNRRVSTVPVSNTDKNEVVKKVVLKGRVPVDPECKTKVGKARVYCEGDDIYDVMLNQTNVQYNNNKYYLIQLLQDDSELVFSVWMRWGRVGKVGQSSLVTCGGDLLKAKNIFKKKFLDKTKNEWDNREHFEKVTGKYDIVKMDYSTNKEEESTSLKPKKYKDSKLKAQVQDLINLICNIQAMEECILEMKFDTQKAPLGKLTEEQIKAGYMSLKKIENCIKKNATGKELLEACNEFYTRIPHDFGLRTPPIIRTEKELQEKIELLQALSDIEYAIKMVKSSLDSSENPLDIQYQSLKCSLEPLDHNSKEFKILERCLLSTHACTHSDYTLTLLDVFKMEKQGEKDAFQQDIGNRILLWHGSRLSNWVGILTKGLRVAPPEAPVTGYMFGKGIYFADMSSKSANYCFANRQKNVGLLLLSEVALGECNELLAANYDAASLPSGKHSTKGLGKRAPDPKNMVTLDGASLLMGPAINTGVGNPGGYSLLYNEYIVYNPQQVRMKYLLKVQFNFVSLW</sequence>
<feature type="region of interest" description="Disordered" evidence="17">
    <location>
        <begin position="186"/>
        <end position="231"/>
    </location>
</feature>
<evidence type="ECO:0000256" key="13">
    <source>
        <dbReference type="ARBA" id="ARBA00023242"/>
    </source>
</evidence>
<dbReference type="Gene3D" id="1.20.142.10">
    <property type="entry name" value="Poly(ADP-ribose) polymerase, regulatory domain"/>
    <property type="match status" value="1"/>
</dbReference>
<dbReference type="InterPro" id="IPR037197">
    <property type="entry name" value="WWE_dom_sf"/>
</dbReference>
<evidence type="ECO:0000259" key="20">
    <source>
        <dbReference type="PROSITE" id="PS51060"/>
    </source>
</evidence>
<dbReference type="Pfam" id="PF02825">
    <property type="entry name" value="WWE"/>
    <property type="match status" value="2"/>
</dbReference>
<dbReference type="InterPro" id="IPR036616">
    <property type="entry name" value="Poly(ADP-ribose)pol_reg_dom_sf"/>
</dbReference>
<dbReference type="Gene3D" id="3.90.228.10">
    <property type="match status" value="1"/>
</dbReference>
<evidence type="ECO:0000259" key="19">
    <source>
        <dbReference type="PROSITE" id="PS51059"/>
    </source>
</evidence>
<evidence type="ECO:0000256" key="7">
    <source>
        <dbReference type="ARBA" id="ARBA00022695"/>
    </source>
</evidence>
<dbReference type="Proteomes" id="UP000886611">
    <property type="component" value="Unassembled WGS sequence"/>
</dbReference>
<dbReference type="GO" id="GO:0008270">
    <property type="term" value="F:zinc ion binding"/>
    <property type="evidence" value="ECO:0007669"/>
    <property type="project" value="InterPro"/>
</dbReference>
<keyword evidence="7" id="KW-0548">Nucleotidyltransferase</keyword>
<keyword evidence="10 16" id="KW-0520">NAD</keyword>
<evidence type="ECO:0000256" key="15">
    <source>
        <dbReference type="ARBA" id="ARBA00033987"/>
    </source>
</evidence>
<gene>
    <name evidence="22" type="primary">Parp2</name>
    <name evidence="22" type="ORF">GTO96_0000200</name>
</gene>
<evidence type="ECO:0000256" key="10">
    <source>
        <dbReference type="ARBA" id="ARBA00023027"/>
    </source>
</evidence>
<feature type="domain" description="WWE" evidence="18">
    <location>
        <begin position="94"/>
        <end position="171"/>
    </location>
</feature>
<dbReference type="PROSITE" id="PS51977">
    <property type="entry name" value="WGR"/>
    <property type="match status" value="1"/>
</dbReference>
<comment type="catalytic activity">
    <reaction evidence="15">
        <text>NAD(+) + (ADP-D-ribosyl)n-acceptor = nicotinamide + (ADP-D-ribosyl)n+1-acceptor + H(+).</text>
        <dbReference type="EC" id="2.4.2.30"/>
    </reaction>
</comment>
<evidence type="ECO:0000256" key="17">
    <source>
        <dbReference type="SAM" id="MobiDB-lite"/>
    </source>
</evidence>
<feature type="domain" description="PARP alpha-helical" evidence="20">
    <location>
        <begin position="382"/>
        <end position="499"/>
    </location>
</feature>
<dbReference type="SMART" id="SM00678">
    <property type="entry name" value="WWE"/>
    <property type="match status" value="1"/>
</dbReference>
<keyword evidence="13" id="KW-0539">Nucleus</keyword>
<feature type="non-terminal residue" evidence="22">
    <location>
        <position position="734"/>
    </location>
</feature>
<dbReference type="GO" id="GO:1990404">
    <property type="term" value="F:NAD+-protein mono-ADP-ribosyltransferase activity"/>
    <property type="evidence" value="ECO:0007669"/>
    <property type="project" value="TreeGrafter"/>
</dbReference>
<keyword evidence="12" id="KW-0234">DNA repair</keyword>
<evidence type="ECO:0000313" key="22">
    <source>
        <dbReference type="EMBL" id="KAG2462642.1"/>
    </source>
</evidence>
<evidence type="ECO:0000256" key="6">
    <source>
        <dbReference type="ARBA" id="ARBA00022679"/>
    </source>
</evidence>
<evidence type="ECO:0000256" key="5">
    <source>
        <dbReference type="ARBA" id="ARBA00022676"/>
    </source>
</evidence>
<dbReference type="SUPFAM" id="SSF142921">
    <property type="entry name" value="WGR domain-like"/>
    <property type="match status" value="1"/>
</dbReference>
<feature type="region of interest" description="Disordered" evidence="17">
    <location>
        <begin position="1"/>
        <end position="55"/>
    </location>
</feature>
<evidence type="ECO:0000256" key="1">
    <source>
        <dbReference type="ARBA" id="ARBA00004123"/>
    </source>
</evidence>
<evidence type="ECO:0000256" key="14">
    <source>
        <dbReference type="ARBA" id="ARBA00024347"/>
    </source>
</evidence>
<keyword evidence="8" id="KW-0227">DNA damage</keyword>
<evidence type="ECO:0000256" key="4">
    <source>
        <dbReference type="ARBA" id="ARBA00022454"/>
    </source>
</evidence>
<dbReference type="InterPro" id="IPR004102">
    <property type="entry name" value="Poly(ADP-ribose)pol_reg_dom"/>
</dbReference>
<dbReference type="SUPFAM" id="SSF56399">
    <property type="entry name" value="ADP-ribosylation"/>
    <property type="match status" value="1"/>
</dbReference>
<organism evidence="22 23">
    <name type="scientific">Polypterus senegalus</name>
    <name type="common">Senegal bichir</name>
    <dbReference type="NCBI Taxonomy" id="55291"/>
    <lineage>
        <taxon>Eukaryota</taxon>
        <taxon>Metazoa</taxon>
        <taxon>Chordata</taxon>
        <taxon>Craniata</taxon>
        <taxon>Vertebrata</taxon>
        <taxon>Euteleostomi</taxon>
        <taxon>Actinopterygii</taxon>
        <taxon>Polypteriformes</taxon>
        <taxon>Polypteridae</taxon>
        <taxon>Polypterus</taxon>
    </lineage>
</organism>
<evidence type="ECO:0000256" key="2">
    <source>
        <dbReference type="ARBA" id="ARBA00004286"/>
    </source>
</evidence>
<comment type="subcellular location">
    <subcellularLocation>
        <location evidence="2">Chromosome</location>
    </subcellularLocation>
    <subcellularLocation>
        <location evidence="1">Nucleus</location>
    </subcellularLocation>
</comment>
<evidence type="ECO:0000256" key="16">
    <source>
        <dbReference type="RuleBase" id="RU362114"/>
    </source>
</evidence>
<dbReference type="SUPFAM" id="SSF47587">
    <property type="entry name" value="Domain of poly(ADP-ribose) polymerase"/>
    <property type="match status" value="1"/>
</dbReference>
<dbReference type="PROSITE" id="PS51059">
    <property type="entry name" value="PARP_CATALYTIC"/>
    <property type="match status" value="1"/>
</dbReference>
<dbReference type="GO" id="GO:0005694">
    <property type="term" value="C:chromosome"/>
    <property type="evidence" value="ECO:0007669"/>
    <property type="project" value="UniProtKB-SubCell"/>
</dbReference>
<keyword evidence="5 16" id="KW-0328">Glycosyltransferase</keyword>
<protein>
    <recommendedName>
        <fullName evidence="16">Poly [ADP-ribose] polymerase</fullName>
        <shortName evidence="16">PARP</shortName>
        <ecNumber evidence="16">2.4.2.-</ecNumber>
    </recommendedName>
</protein>
<dbReference type="Pfam" id="PF05406">
    <property type="entry name" value="WGR"/>
    <property type="match status" value="1"/>
</dbReference>
<keyword evidence="4" id="KW-0158">Chromosome</keyword>
<dbReference type="GO" id="GO:0005730">
    <property type="term" value="C:nucleolus"/>
    <property type="evidence" value="ECO:0007669"/>
    <property type="project" value="TreeGrafter"/>
</dbReference>
<dbReference type="SUPFAM" id="SSF117839">
    <property type="entry name" value="WWE domain"/>
    <property type="match status" value="2"/>
</dbReference>
<feature type="non-terminal residue" evidence="22">
    <location>
        <position position="1"/>
    </location>
</feature>
<feature type="compositionally biased region" description="Basic residues" evidence="17">
    <location>
        <begin position="208"/>
        <end position="224"/>
    </location>
</feature>
<dbReference type="GO" id="GO:0003950">
    <property type="term" value="F:NAD+ poly-ADP-ribosyltransferase activity"/>
    <property type="evidence" value="ECO:0007669"/>
    <property type="project" value="UniProtKB-UniRule"/>
</dbReference>
<name>A0A8X8BQC0_POLSE</name>
<evidence type="ECO:0000259" key="21">
    <source>
        <dbReference type="PROSITE" id="PS51977"/>
    </source>
</evidence>
<evidence type="ECO:0000256" key="12">
    <source>
        <dbReference type="ARBA" id="ARBA00023204"/>
    </source>
</evidence>
<dbReference type="SMART" id="SM00773">
    <property type="entry name" value="WGR"/>
    <property type="match status" value="1"/>
</dbReference>
<comment type="pathway">
    <text evidence="3">Protein modification; protein ubiquitination.</text>
</comment>
<dbReference type="PANTHER" id="PTHR10459:SF60">
    <property type="entry name" value="POLY [ADP-RIBOSE] POLYMERASE 2"/>
    <property type="match status" value="1"/>
</dbReference>
<feature type="domain" description="PARP catalytic" evidence="19">
    <location>
        <begin position="507"/>
        <end position="734"/>
    </location>
</feature>
<dbReference type="PROSITE" id="PS50918">
    <property type="entry name" value="WWE"/>
    <property type="match status" value="1"/>
</dbReference>
<feature type="compositionally biased region" description="Basic and acidic residues" evidence="17">
    <location>
        <begin position="46"/>
        <end position="55"/>
    </location>
</feature>
<dbReference type="InterPro" id="IPR008893">
    <property type="entry name" value="WGR_domain"/>
</dbReference>
<evidence type="ECO:0000256" key="8">
    <source>
        <dbReference type="ARBA" id="ARBA00022763"/>
    </source>
</evidence>
<evidence type="ECO:0000256" key="9">
    <source>
        <dbReference type="ARBA" id="ARBA00022765"/>
    </source>
</evidence>
<dbReference type="CDD" id="cd08003">
    <property type="entry name" value="WGR_PARP2_like"/>
    <property type="match status" value="1"/>
</dbReference>
<dbReference type="EC" id="2.4.2.-" evidence="16"/>
<dbReference type="InterPro" id="IPR018123">
    <property type="entry name" value="WWE-dom_subgr"/>
</dbReference>
<reference evidence="22 23" key="1">
    <citation type="journal article" date="2021" name="Cell">
        <title>Tracing the genetic footprints of vertebrate landing in non-teleost ray-finned fishes.</title>
        <authorList>
            <person name="Bi X."/>
            <person name="Wang K."/>
            <person name="Yang L."/>
            <person name="Pan H."/>
            <person name="Jiang H."/>
            <person name="Wei Q."/>
            <person name="Fang M."/>
            <person name="Yu H."/>
            <person name="Zhu C."/>
            <person name="Cai Y."/>
            <person name="He Y."/>
            <person name="Gan X."/>
            <person name="Zeng H."/>
            <person name="Yu D."/>
            <person name="Zhu Y."/>
            <person name="Jiang H."/>
            <person name="Qiu Q."/>
            <person name="Yang H."/>
            <person name="Zhang Y.E."/>
            <person name="Wang W."/>
            <person name="Zhu M."/>
            <person name="He S."/>
            <person name="Zhang G."/>
        </authorList>
    </citation>
    <scope>NUCLEOTIDE SEQUENCE [LARGE SCALE GENOMIC DNA]</scope>
    <source>
        <strain evidence="22">Bchr_013</strain>
    </source>
</reference>
<keyword evidence="9" id="KW-0013">ADP-ribosylation</keyword>
<dbReference type="CDD" id="cd01437">
    <property type="entry name" value="parp_like"/>
    <property type="match status" value="1"/>
</dbReference>
<dbReference type="GO" id="GO:0070212">
    <property type="term" value="P:protein poly-ADP-ribosylation"/>
    <property type="evidence" value="ECO:0007669"/>
    <property type="project" value="TreeGrafter"/>
</dbReference>
<evidence type="ECO:0000259" key="18">
    <source>
        <dbReference type="PROSITE" id="PS50918"/>
    </source>
</evidence>
<dbReference type="InterPro" id="IPR004170">
    <property type="entry name" value="WWE_dom"/>
</dbReference>
<dbReference type="Gene3D" id="3.30.720.50">
    <property type="match status" value="2"/>
</dbReference>
<dbReference type="InterPro" id="IPR050800">
    <property type="entry name" value="ARTD/PARP"/>
</dbReference>
<accession>A0A8X8BQC0</accession>
<dbReference type="Pfam" id="PF02877">
    <property type="entry name" value="PARP_reg"/>
    <property type="match status" value="1"/>
</dbReference>